<organism evidence="3 4">
    <name type="scientific">Hyaloscypha variabilis (strain UAMH 11265 / GT02V1 / F)</name>
    <name type="common">Meliniomyces variabilis</name>
    <dbReference type="NCBI Taxonomy" id="1149755"/>
    <lineage>
        <taxon>Eukaryota</taxon>
        <taxon>Fungi</taxon>
        <taxon>Dikarya</taxon>
        <taxon>Ascomycota</taxon>
        <taxon>Pezizomycotina</taxon>
        <taxon>Leotiomycetes</taxon>
        <taxon>Helotiales</taxon>
        <taxon>Hyaloscyphaceae</taxon>
        <taxon>Hyaloscypha</taxon>
        <taxon>Hyaloscypha variabilis</taxon>
    </lineage>
</organism>
<proteinExistence type="inferred from homology"/>
<dbReference type="InterPro" id="IPR044855">
    <property type="entry name" value="CoA-Trfase_III_dom3_sf"/>
</dbReference>
<evidence type="ECO:0000256" key="1">
    <source>
        <dbReference type="ARBA" id="ARBA00008383"/>
    </source>
</evidence>
<dbReference type="InterPro" id="IPR003673">
    <property type="entry name" value="CoA-Trfase_fam_III"/>
</dbReference>
<gene>
    <name evidence="3" type="ORF">L207DRAFT_556864</name>
</gene>
<dbReference type="SUPFAM" id="SSF89796">
    <property type="entry name" value="CoA-transferase family III (CaiB/BaiF)"/>
    <property type="match status" value="1"/>
</dbReference>
<dbReference type="EMBL" id="KZ613952">
    <property type="protein sequence ID" value="PMD35376.1"/>
    <property type="molecule type" value="Genomic_DNA"/>
</dbReference>
<comment type="similarity">
    <text evidence="1">Belongs to the CoA-transferase III family.</text>
</comment>
<dbReference type="OrthoDB" id="5863171at2759"/>
<dbReference type="Pfam" id="PF02515">
    <property type="entry name" value="CoA_transf_3"/>
    <property type="match status" value="1"/>
</dbReference>
<evidence type="ECO:0000313" key="3">
    <source>
        <dbReference type="EMBL" id="PMD35376.1"/>
    </source>
</evidence>
<evidence type="ECO:0000313" key="4">
    <source>
        <dbReference type="Proteomes" id="UP000235786"/>
    </source>
</evidence>
<dbReference type="PANTHER" id="PTHR48207:SF3">
    <property type="entry name" value="SUCCINATE--HYDROXYMETHYLGLUTARATE COA-TRANSFERASE"/>
    <property type="match status" value="1"/>
</dbReference>
<reference evidence="3 4" key="1">
    <citation type="submission" date="2016-04" db="EMBL/GenBank/DDBJ databases">
        <title>A degradative enzymes factory behind the ericoid mycorrhizal symbiosis.</title>
        <authorList>
            <consortium name="DOE Joint Genome Institute"/>
            <person name="Martino E."/>
            <person name="Morin E."/>
            <person name="Grelet G."/>
            <person name="Kuo A."/>
            <person name="Kohler A."/>
            <person name="Daghino S."/>
            <person name="Barry K."/>
            <person name="Choi C."/>
            <person name="Cichocki N."/>
            <person name="Clum A."/>
            <person name="Copeland A."/>
            <person name="Hainaut M."/>
            <person name="Haridas S."/>
            <person name="Labutti K."/>
            <person name="Lindquist E."/>
            <person name="Lipzen A."/>
            <person name="Khouja H.-R."/>
            <person name="Murat C."/>
            <person name="Ohm R."/>
            <person name="Olson A."/>
            <person name="Spatafora J."/>
            <person name="Veneault-Fourrey C."/>
            <person name="Henrissat B."/>
            <person name="Grigoriev I."/>
            <person name="Martin F."/>
            <person name="Perotto S."/>
        </authorList>
    </citation>
    <scope>NUCLEOTIDE SEQUENCE [LARGE SCALE GENOMIC DNA]</scope>
    <source>
        <strain evidence="3 4">F</strain>
    </source>
</reference>
<dbReference type="Proteomes" id="UP000235786">
    <property type="component" value="Unassembled WGS sequence"/>
</dbReference>
<dbReference type="STRING" id="1149755.A0A2J6RA29"/>
<dbReference type="InterPro" id="IPR050483">
    <property type="entry name" value="CoA-transferase_III_domain"/>
</dbReference>
<dbReference type="InterPro" id="IPR023606">
    <property type="entry name" value="CoA-Trfase_III_dom_1_sf"/>
</dbReference>
<dbReference type="GO" id="GO:0005739">
    <property type="term" value="C:mitochondrion"/>
    <property type="evidence" value="ECO:0007669"/>
    <property type="project" value="TreeGrafter"/>
</dbReference>
<accession>A0A2J6RA29</accession>
<keyword evidence="4" id="KW-1185">Reference proteome</keyword>
<name>A0A2J6RA29_HYAVF</name>
<dbReference type="Gene3D" id="3.30.1540.10">
    <property type="entry name" value="formyl-coa transferase, domain 3"/>
    <property type="match status" value="1"/>
</dbReference>
<dbReference type="PANTHER" id="PTHR48207">
    <property type="entry name" value="SUCCINATE--HYDROXYMETHYLGLUTARATE COA-TRANSFERASE"/>
    <property type="match status" value="1"/>
</dbReference>
<keyword evidence="2 3" id="KW-0808">Transferase</keyword>
<dbReference type="GO" id="GO:0047369">
    <property type="term" value="F:succinate-hydroxymethylglutarate CoA-transferase activity"/>
    <property type="evidence" value="ECO:0007669"/>
    <property type="project" value="TreeGrafter"/>
</dbReference>
<dbReference type="AlphaFoldDB" id="A0A2J6RA29"/>
<protein>
    <submittedName>
        <fullName evidence="3">CoA-transferase</fullName>
    </submittedName>
</protein>
<sequence length="446" mass="49265">MCHGQACGRGKSLVFNIDTYSYLLIEMAIFLLKPIGKIYIRRYFCSLTCRCCSEMFRGNLSIIGSNKPQGALHGIKILDMSRVLAGPFCTQILADYGADVIKVEQPGQGDDTRYWRVDGEKSIWGSEKKMSCYFAAVNRNKRSITLDVKKEEGKAILLHLANDADVLQMEEFGLGYDTLSKKNPKLIYASISGYGAEGPYAKRAGYDIIAAAEGGLLHITGEREGAPTKPGLALTDISTGLYTHGAILAALQARHRTGRGQKIESSLFETQLSLLTSVATVWLNMGKEATRFGTEHPSIVPYGAFKTQDSWLVCGATNNRQFRVLVGLLDCPEVAEDKRFESTDQRTTQEWLIELEGSGMPYGPINSIEDSFKHPQAEARCMVDAMEFEAIANRDLKMVGVPVKFGDTKASIRRRPPLLGEHTEEILLEAGIVIGKVEWLKKHAVV</sequence>
<dbReference type="Gene3D" id="3.40.50.10540">
    <property type="entry name" value="Crotonobetainyl-coa:carnitine coa-transferase, domain 1"/>
    <property type="match status" value="1"/>
</dbReference>
<evidence type="ECO:0000256" key="2">
    <source>
        <dbReference type="ARBA" id="ARBA00022679"/>
    </source>
</evidence>